<dbReference type="Proteomes" id="UP000066480">
    <property type="component" value="Chromosome"/>
</dbReference>
<dbReference type="InterPro" id="IPR006119">
    <property type="entry name" value="Resolv_N"/>
</dbReference>
<accession>A0A0K1JIR6</accession>
<dbReference type="Gene3D" id="3.40.50.1390">
    <property type="entry name" value="Resolvase, N-terminal catalytic domain"/>
    <property type="match status" value="1"/>
</dbReference>
<dbReference type="STRING" id="571913.VV02_13210"/>
<organism evidence="2 3">
    <name type="scientific">Luteipulveratus mongoliensis</name>
    <dbReference type="NCBI Taxonomy" id="571913"/>
    <lineage>
        <taxon>Bacteria</taxon>
        <taxon>Bacillati</taxon>
        <taxon>Actinomycetota</taxon>
        <taxon>Actinomycetes</taxon>
        <taxon>Micrococcales</taxon>
        <taxon>Dermacoccaceae</taxon>
        <taxon>Luteipulveratus</taxon>
    </lineage>
</organism>
<dbReference type="InterPro" id="IPR036162">
    <property type="entry name" value="Resolvase-like_N_sf"/>
</dbReference>
<dbReference type="EMBL" id="CP011112">
    <property type="protein sequence ID" value="AKU16596.1"/>
    <property type="molecule type" value="Genomic_DNA"/>
</dbReference>
<dbReference type="GO" id="GO:0000150">
    <property type="term" value="F:DNA strand exchange activity"/>
    <property type="evidence" value="ECO:0007669"/>
    <property type="project" value="InterPro"/>
</dbReference>
<sequence>MCTKNGWGVVALESDDGVASNAHKPGLDRMLDLARAGEIDLVTMELGRLTRDLADLGHIVDFANNTGVTIVFAVNGLDLSSEQGRADTIRLPGMATALEDT</sequence>
<dbReference type="Pfam" id="PF00239">
    <property type="entry name" value="Resolvase"/>
    <property type="match status" value="1"/>
</dbReference>
<dbReference type="AlphaFoldDB" id="A0A0K1JIR6"/>
<dbReference type="GO" id="GO:0003677">
    <property type="term" value="F:DNA binding"/>
    <property type="evidence" value="ECO:0007669"/>
    <property type="project" value="InterPro"/>
</dbReference>
<protein>
    <recommendedName>
        <fullName evidence="1">Resolvase/invertase-type recombinase catalytic domain-containing protein</fullName>
    </recommendedName>
</protein>
<dbReference type="CDD" id="cd00338">
    <property type="entry name" value="Ser_Recombinase"/>
    <property type="match status" value="1"/>
</dbReference>
<name>A0A0K1JIR6_9MICO</name>
<feature type="domain" description="Resolvase/invertase-type recombinase catalytic" evidence="1">
    <location>
        <begin position="1"/>
        <end position="101"/>
    </location>
</feature>
<evidence type="ECO:0000313" key="2">
    <source>
        <dbReference type="EMBL" id="AKU16596.1"/>
    </source>
</evidence>
<gene>
    <name evidence="2" type="ORF">VV02_13210</name>
</gene>
<keyword evidence="3" id="KW-1185">Reference proteome</keyword>
<dbReference type="PROSITE" id="PS51736">
    <property type="entry name" value="RECOMBINASES_3"/>
    <property type="match status" value="1"/>
</dbReference>
<dbReference type="OrthoDB" id="128993at2"/>
<evidence type="ECO:0000313" key="3">
    <source>
        <dbReference type="Proteomes" id="UP000066480"/>
    </source>
</evidence>
<dbReference type="SUPFAM" id="SSF53041">
    <property type="entry name" value="Resolvase-like"/>
    <property type="match status" value="1"/>
</dbReference>
<evidence type="ECO:0000259" key="1">
    <source>
        <dbReference type="PROSITE" id="PS51736"/>
    </source>
</evidence>
<dbReference type="KEGG" id="lmoi:VV02_13210"/>
<reference evidence="2 3" key="1">
    <citation type="submission" date="2015-03" db="EMBL/GenBank/DDBJ databases">
        <title>Luteipulveratus halotolerans sp. nov., a novel actinobacterium (Dermacoccaceae) from Sarawak, Malaysia.</title>
        <authorList>
            <person name="Juboi H."/>
            <person name="Basik A."/>
            <person name="Shamsul S.S."/>
            <person name="Arnold P."/>
            <person name="Schmitt E.K."/>
            <person name="Sanglier J.-J."/>
            <person name="Yeo T."/>
        </authorList>
    </citation>
    <scope>NUCLEOTIDE SEQUENCE [LARGE SCALE GENOMIC DNA]</scope>
    <source>
        <strain evidence="2 3">MN07-A0370</strain>
    </source>
</reference>
<proteinExistence type="predicted"/>